<keyword evidence="4 7" id="KW-0238">DNA-binding</keyword>
<evidence type="ECO:0000256" key="1">
    <source>
        <dbReference type="ARBA" id="ARBA00022553"/>
    </source>
</evidence>
<evidence type="ECO:0000313" key="10">
    <source>
        <dbReference type="EMBL" id="MDO2410034.1"/>
    </source>
</evidence>
<evidence type="ECO:0000256" key="2">
    <source>
        <dbReference type="ARBA" id="ARBA00023012"/>
    </source>
</evidence>
<dbReference type="PANTHER" id="PTHR48111:SF22">
    <property type="entry name" value="REGULATOR OF RPOS"/>
    <property type="match status" value="1"/>
</dbReference>
<dbReference type="InterPro" id="IPR036388">
    <property type="entry name" value="WH-like_DNA-bd_sf"/>
</dbReference>
<feature type="domain" description="OmpR/PhoB-type" evidence="9">
    <location>
        <begin position="122"/>
        <end position="216"/>
    </location>
</feature>
<name>A0ABT8TA16_9BACT</name>
<comment type="caution">
    <text evidence="10">The sequence shown here is derived from an EMBL/GenBank/DDBJ whole genome shotgun (WGS) entry which is preliminary data.</text>
</comment>
<dbReference type="EMBL" id="JAULJQ010000011">
    <property type="protein sequence ID" value="MDO2410034.1"/>
    <property type="molecule type" value="Genomic_DNA"/>
</dbReference>
<dbReference type="PROSITE" id="PS50110">
    <property type="entry name" value="RESPONSE_REGULATORY"/>
    <property type="match status" value="1"/>
</dbReference>
<dbReference type="SUPFAM" id="SSF46894">
    <property type="entry name" value="C-terminal effector domain of the bipartite response regulators"/>
    <property type="match status" value="1"/>
</dbReference>
<keyword evidence="11" id="KW-1185">Reference proteome</keyword>
<keyword evidence="3" id="KW-0805">Transcription regulation</keyword>
<evidence type="ECO:0000259" key="8">
    <source>
        <dbReference type="PROSITE" id="PS50110"/>
    </source>
</evidence>
<sequence length="218" mass="24809">MNRILILEDEPALNEMMCDFLEGEGYKVTSCASYDEAVGLASKGFDLFIFDVKIIGGNGFELLRELRESGIKTPCIFTTSLNTTDDVQKGFSSGCDDYLKKPFELRELLVRVQNVLRRVFGGSLIKLNNELSFDALQKRVLRGNEPIDITKKECDLLALFVANSGKTVTRDEIYTHLWGYDEPSEMSLRVYIRKLRILLGNERIISHSKVGYEFVPFE</sequence>
<dbReference type="PANTHER" id="PTHR48111">
    <property type="entry name" value="REGULATOR OF RPOS"/>
    <property type="match status" value="1"/>
</dbReference>
<proteinExistence type="predicted"/>
<protein>
    <submittedName>
        <fullName evidence="10">Response regulator transcription factor</fullName>
    </submittedName>
</protein>
<dbReference type="SMART" id="SM00448">
    <property type="entry name" value="REC"/>
    <property type="match status" value="1"/>
</dbReference>
<evidence type="ECO:0000256" key="3">
    <source>
        <dbReference type="ARBA" id="ARBA00023015"/>
    </source>
</evidence>
<dbReference type="Pfam" id="PF00072">
    <property type="entry name" value="Response_reg"/>
    <property type="match status" value="1"/>
</dbReference>
<dbReference type="InterPro" id="IPR011006">
    <property type="entry name" value="CheY-like_superfamily"/>
</dbReference>
<dbReference type="Pfam" id="PF00486">
    <property type="entry name" value="Trans_reg_C"/>
    <property type="match status" value="1"/>
</dbReference>
<keyword evidence="2" id="KW-0902">Two-component regulatory system</keyword>
<dbReference type="InterPro" id="IPR039420">
    <property type="entry name" value="WalR-like"/>
</dbReference>
<keyword evidence="1 6" id="KW-0597">Phosphoprotein</keyword>
<accession>A0ABT8TA16</accession>
<dbReference type="Proteomes" id="UP001171111">
    <property type="component" value="Unassembled WGS sequence"/>
</dbReference>
<evidence type="ECO:0000256" key="4">
    <source>
        <dbReference type="ARBA" id="ARBA00023125"/>
    </source>
</evidence>
<dbReference type="InterPro" id="IPR001789">
    <property type="entry name" value="Sig_transdc_resp-reg_receiver"/>
</dbReference>
<dbReference type="SUPFAM" id="SSF52172">
    <property type="entry name" value="CheY-like"/>
    <property type="match status" value="1"/>
</dbReference>
<reference evidence="10 11" key="1">
    <citation type="submission" date="2023-06" db="EMBL/GenBank/DDBJ databases">
        <title>Campylobacter magnum sp. nov., isolated from cecal contents of domestic pigs (Sus scrofa domesticus).</title>
        <authorList>
            <person name="Papic B."/>
            <person name="Gruntar I."/>
        </authorList>
    </citation>
    <scope>NUCLEOTIDE SEQUENCE [LARGE SCALE GENOMIC DNA]</scope>
    <source>
        <strain evidence="11">34484-21</strain>
    </source>
</reference>
<evidence type="ECO:0000256" key="5">
    <source>
        <dbReference type="ARBA" id="ARBA00023163"/>
    </source>
</evidence>
<organism evidence="10 11">
    <name type="scientific">Campylobacter magnus</name>
    <dbReference type="NCBI Taxonomy" id="3026462"/>
    <lineage>
        <taxon>Bacteria</taxon>
        <taxon>Pseudomonadati</taxon>
        <taxon>Campylobacterota</taxon>
        <taxon>Epsilonproteobacteria</taxon>
        <taxon>Campylobacterales</taxon>
        <taxon>Campylobacteraceae</taxon>
        <taxon>Campylobacter</taxon>
    </lineage>
</organism>
<dbReference type="PROSITE" id="PS51755">
    <property type="entry name" value="OMPR_PHOB"/>
    <property type="match status" value="1"/>
</dbReference>
<keyword evidence="5" id="KW-0804">Transcription</keyword>
<dbReference type="InterPro" id="IPR001867">
    <property type="entry name" value="OmpR/PhoB-type_DNA-bd"/>
</dbReference>
<feature type="DNA-binding region" description="OmpR/PhoB-type" evidence="7">
    <location>
        <begin position="122"/>
        <end position="216"/>
    </location>
</feature>
<dbReference type="Gene3D" id="3.40.50.2300">
    <property type="match status" value="1"/>
</dbReference>
<evidence type="ECO:0000259" key="9">
    <source>
        <dbReference type="PROSITE" id="PS51755"/>
    </source>
</evidence>
<gene>
    <name evidence="10" type="ORF">Q2362_08045</name>
</gene>
<evidence type="ECO:0000313" key="11">
    <source>
        <dbReference type="Proteomes" id="UP001171111"/>
    </source>
</evidence>
<dbReference type="CDD" id="cd00383">
    <property type="entry name" value="trans_reg_C"/>
    <property type="match status" value="1"/>
</dbReference>
<dbReference type="RefSeq" id="WP_302244815.1">
    <property type="nucleotide sequence ID" value="NZ_JAULJQ010000011.1"/>
</dbReference>
<dbReference type="Gene3D" id="1.10.10.10">
    <property type="entry name" value="Winged helix-like DNA-binding domain superfamily/Winged helix DNA-binding domain"/>
    <property type="match status" value="1"/>
</dbReference>
<evidence type="ECO:0000256" key="7">
    <source>
        <dbReference type="PROSITE-ProRule" id="PRU01091"/>
    </source>
</evidence>
<feature type="domain" description="Response regulatory" evidence="8">
    <location>
        <begin position="3"/>
        <end position="116"/>
    </location>
</feature>
<dbReference type="SMART" id="SM00862">
    <property type="entry name" value="Trans_reg_C"/>
    <property type="match status" value="1"/>
</dbReference>
<evidence type="ECO:0000256" key="6">
    <source>
        <dbReference type="PROSITE-ProRule" id="PRU00169"/>
    </source>
</evidence>
<feature type="modified residue" description="4-aspartylphosphate" evidence="6">
    <location>
        <position position="51"/>
    </location>
</feature>
<dbReference type="InterPro" id="IPR016032">
    <property type="entry name" value="Sig_transdc_resp-reg_C-effctor"/>
</dbReference>